<dbReference type="InterPro" id="IPR052905">
    <property type="entry name" value="LD-transpeptidase_YkuD-like"/>
</dbReference>
<dbReference type="OrthoDB" id="9778545at2"/>
<keyword evidence="6" id="KW-0961">Cell wall biogenesis/degradation</keyword>
<sequence>MLRTVSLPAAVLAAVLTLPASGAWADPVPDRAAPAAKAATADAARREADEEHRKRAQAMTRAAIEAQKRALDALAASEQKTAPKTEAAAAAAKPASKDTAVKDSASKESASEARAAASGAPDRAQTDAVVDEIAERHRNEAEAAEQDIASPEAPPASAPAQTASEEAKTEDTPEVAAVDAVEQPATEVATPAPVRADPVVEIVRTWLADASSKVTADKADLDAVTAFYGARTEAPLWVDAKGFTAKGKTALNELNKAAEWGLSPDAFALPRFNVSEPSPGALAEAEARLSLELLKYARHARGGRITPSSVSMLLDVTPPVRDPNTVIAELAKSDAPDRYLKGLHPQHEGFKLLHKALLKARGPSKADVEVDPALLIRLPERPGVLRLGSDDPEIVQLRKRLKVPAEAGASETMFDEELEIALKAFQVEQQISVDGLLGNGTRRALNREVDGQRGPDPGRMVQLIELNMERWRWLPEDLGDVHVWNNIPEYVTRVYKGDEVIFREKIIVGKPNTATPVFSADMDFVGFNPTWGMPNGIKQRELAPRLRRAAESGGGFLFFSSGPSPSDVIRAYGLNVFQNGRQINPDSVDWSRANVQNFSFVQPPGPKNPLGQVKFIYRNKHDVYMHDTIEPGLFSSSNRALSNGCIRVQNPMEFAAIMLREGNGLDEGGVQRAIRGGGEIRHTNRIPVHMVYFTAQADENGKVSTFSDVYGLDGRISSALLGRALPRDPASVETASTEPVQQRPRAGQKGVSKSSSKYKAPQTLSDAITGFWLN</sequence>
<comment type="pathway">
    <text evidence="1">Cell wall biogenesis; peptidoglycan biosynthesis.</text>
</comment>
<keyword evidence="3" id="KW-0808">Transferase</keyword>
<feature type="compositionally biased region" description="Basic and acidic residues" evidence="7">
    <location>
        <begin position="95"/>
        <end position="111"/>
    </location>
</feature>
<dbReference type="PATRIC" id="fig|1029756.8.peg.1742"/>
<dbReference type="GO" id="GO:0009252">
    <property type="term" value="P:peptidoglycan biosynthetic process"/>
    <property type="evidence" value="ECO:0007669"/>
    <property type="project" value="UniProtKB-UniPathway"/>
</dbReference>
<dbReference type="Pfam" id="PF20142">
    <property type="entry name" value="Scaffold"/>
    <property type="match status" value="1"/>
</dbReference>
<evidence type="ECO:0000256" key="8">
    <source>
        <dbReference type="SAM" id="SignalP"/>
    </source>
</evidence>
<evidence type="ECO:0000259" key="10">
    <source>
        <dbReference type="Pfam" id="PF20142"/>
    </source>
</evidence>
<feature type="domain" description="L,D-TPase catalytic" evidence="9">
    <location>
        <begin position="482"/>
        <end position="656"/>
    </location>
</feature>
<feature type="signal peptide" evidence="8">
    <location>
        <begin position="1"/>
        <end position="25"/>
    </location>
</feature>
<dbReference type="InterPro" id="IPR036365">
    <property type="entry name" value="PGBD-like_sf"/>
</dbReference>
<comment type="similarity">
    <text evidence="2">Belongs to the YkuD family.</text>
</comment>
<dbReference type="AlphaFoldDB" id="V5SEL5"/>
<dbReference type="SUPFAM" id="SSF47090">
    <property type="entry name" value="PGBD-like"/>
    <property type="match status" value="1"/>
</dbReference>
<keyword evidence="8" id="KW-0732">Signal</keyword>
<reference evidence="11 12" key="1">
    <citation type="journal article" date="2014" name="Genome Announc.">
        <title>Complete Genome Sequence of Hyphomicrobium nitrativorans Strain NL23, a Denitrifying Bacterium Isolated from Biofilm of a Methanol-Fed Denitrification System Treating Seawater at the Montreal Biodome.</title>
        <authorList>
            <person name="Martineau C."/>
            <person name="Villeneuve C."/>
            <person name="Mauffrey F."/>
            <person name="Villemur R."/>
        </authorList>
    </citation>
    <scope>NUCLEOTIDE SEQUENCE [LARGE SCALE GENOMIC DNA]</scope>
    <source>
        <strain evidence="11">NL23</strain>
    </source>
</reference>
<accession>V5SEL5</accession>
<feature type="compositionally biased region" description="Low complexity" evidence="7">
    <location>
        <begin position="112"/>
        <end position="123"/>
    </location>
</feature>
<dbReference type="Gene3D" id="2.40.440.10">
    <property type="entry name" value="L,D-transpeptidase catalytic domain-like"/>
    <property type="match status" value="1"/>
</dbReference>
<dbReference type="RefSeq" id="WP_023787050.1">
    <property type="nucleotide sequence ID" value="NC_022997.1"/>
</dbReference>
<dbReference type="KEGG" id="hni:W911_08355"/>
<dbReference type="GO" id="GO:0016740">
    <property type="term" value="F:transferase activity"/>
    <property type="evidence" value="ECO:0007669"/>
    <property type="project" value="UniProtKB-KW"/>
</dbReference>
<feature type="compositionally biased region" description="Polar residues" evidence="7">
    <location>
        <begin position="751"/>
        <end position="760"/>
    </location>
</feature>
<dbReference type="PANTHER" id="PTHR41533">
    <property type="entry name" value="L,D-TRANSPEPTIDASE HI_1667-RELATED"/>
    <property type="match status" value="1"/>
</dbReference>
<feature type="compositionally biased region" description="Low complexity" evidence="7">
    <location>
        <begin position="80"/>
        <end position="94"/>
    </location>
</feature>
<evidence type="ECO:0000256" key="2">
    <source>
        <dbReference type="ARBA" id="ARBA00005992"/>
    </source>
</evidence>
<keyword evidence="12" id="KW-1185">Reference proteome</keyword>
<evidence type="ECO:0000256" key="1">
    <source>
        <dbReference type="ARBA" id="ARBA00004752"/>
    </source>
</evidence>
<evidence type="ECO:0000256" key="5">
    <source>
        <dbReference type="ARBA" id="ARBA00022984"/>
    </source>
</evidence>
<dbReference type="STRING" id="1029756.W911_08355"/>
<dbReference type="EMBL" id="CP006912">
    <property type="protein sequence ID" value="AHB48399.1"/>
    <property type="molecule type" value="Genomic_DNA"/>
</dbReference>
<feature type="compositionally biased region" description="Basic and acidic residues" evidence="7">
    <location>
        <begin position="43"/>
        <end position="53"/>
    </location>
</feature>
<dbReference type="UniPathway" id="UPA00219"/>
<evidence type="ECO:0000256" key="6">
    <source>
        <dbReference type="ARBA" id="ARBA00023316"/>
    </source>
</evidence>
<protein>
    <submittedName>
        <fullName evidence="11">Uncharacterized protein</fullName>
    </submittedName>
</protein>
<dbReference type="InterPro" id="IPR036366">
    <property type="entry name" value="PGBDSf"/>
</dbReference>
<dbReference type="GO" id="GO:0008360">
    <property type="term" value="P:regulation of cell shape"/>
    <property type="evidence" value="ECO:0007669"/>
    <property type="project" value="UniProtKB-KW"/>
</dbReference>
<dbReference type="Pfam" id="PF03734">
    <property type="entry name" value="YkuD"/>
    <property type="match status" value="1"/>
</dbReference>
<feature type="region of interest" description="Disordered" evidence="7">
    <location>
        <begin position="727"/>
        <end position="760"/>
    </location>
</feature>
<dbReference type="PANTHER" id="PTHR41533:SF2">
    <property type="entry name" value="BLR7131 PROTEIN"/>
    <property type="match status" value="1"/>
</dbReference>
<evidence type="ECO:0000313" key="12">
    <source>
        <dbReference type="Proteomes" id="UP000018542"/>
    </source>
</evidence>
<evidence type="ECO:0000256" key="4">
    <source>
        <dbReference type="ARBA" id="ARBA00022960"/>
    </source>
</evidence>
<keyword evidence="5" id="KW-0573">Peptidoglycan synthesis</keyword>
<dbReference type="CDD" id="cd16913">
    <property type="entry name" value="YkuD_like"/>
    <property type="match status" value="1"/>
</dbReference>
<dbReference type="GO" id="GO:0071555">
    <property type="term" value="P:cell wall organization"/>
    <property type="evidence" value="ECO:0007669"/>
    <property type="project" value="UniProtKB-KW"/>
</dbReference>
<dbReference type="Proteomes" id="UP000018542">
    <property type="component" value="Chromosome"/>
</dbReference>
<evidence type="ECO:0000256" key="3">
    <source>
        <dbReference type="ARBA" id="ARBA00022679"/>
    </source>
</evidence>
<dbReference type="InterPro" id="IPR038063">
    <property type="entry name" value="Transpep_catalytic_dom"/>
</dbReference>
<gene>
    <name evidence="11" type="ORF">W911_08355</name>
</gene>
<evidence type="ECO:0000259" key="9">
    <source>
        <dbReference type="Pfam" id="PF03734"/>
    </source>
</evidence>
<dbReference type="InterPro" id="IPR005490">
    <property type="entry name" value="LD_TPept_cat_dom"/>
</dbReference>
<dbReference type="SUPFAM" id="SSF141523">
    <property type="entry name" value="L,D-transpeptidase catalytic domain-like"/>
    <property type="match status" value="1"/>
</dbReference>
<dbReference type="InterPro" id="IPR045380">
    <property type="entry name" value="LD_TPept_scaffold_dom"/>
</dbReference>
<dbReference type="Gene3D" id="1.10.101.10">
    <property type="entry name" value="PGBD-like superfamily/PGBD"/>
    <property type="match status" value="1"/>
</dbReference>
<feature type="region of interest" description="Disordered" evidence="7">
    <location>
        <begin position="75"/>
        <end position="175"/>
    </location>
</feature>
<evidence type="ECO:0000256" key="7">
    <source>
        <dbReference type="SAM" id="MobiDB-lite"/>
    </source>
</evidence>
<dbReference type="GO" id="GO:0004180">
    <property type="term" value="F:carboxypeptidase activity"/>
    <property type="evidence" value="ECO:0007669"/>
    <property type="project" value="UniProtKB-ARBA"/>
</dbReference>
<feature type="region of interest" description="Disordered" evidence="7">
    <location>
        <begin position="35"/>
        <end position="58"/>
    </location>
</feature>
<name>V5SEL5_9HYPH</name>
<organism evidence="11 12">
    <name type="scientific">Hyphomicrobium nitrativorans NL23</name>
    <dbReference type="NCBI Taxonomy" id="1029756"/>
    <lineage>
        <taxon>Bacteria</taxon>
        <taxon>Pseudomonadati</taxon>
        <taxon>Pseudomonadota</taxon>
        <taxon>Alphaproteobacteria</taxon>
        <taxon>Hyphomicrobiales</taxon>
        <taxon>Hyphomicrobiaceae</taxon>
        <taxon>Hyphomicrobium</taxon>
    </lineage>
</organism>
<feature type="chain" id="PRO_5004740586" evidence="8">
    <location>
        <begin position="26"/>
        <end position="774"/>
    </location>
</feature>
<proteinExistence type="inferred from homology"/>
<feature type="domain" description="L,D-transpeptidase scaffold" evidence="10">
    <location>
        <begin position="223"/>
        <end position="357"/>
    </location>
</feature>
<dbReference type="HOGENOM" id="CLU_020360_2_0_5"/>
<keyword evidence="4" id="KW-0133">Cell shape</keyword>
<evidence type="ECO:0000313" key="11">
    <source>
        <dbReference type="EMBL" id="AHB48399.1"/>
    </source>
</evidence>